<evidence type="ECO:0000313" key="1">
    <source>
        <dbReference type="EMBL" id="KAH7921523.1"/>
    </source>
</evidence>
<proteinExistence type="predicted"/>
<gene>
    <name evidence="1" type="ORF">BV22DRAFT_723774</name>
</gene>
<organism evidence="1 2">
    <name type="scientific">Leucogyrophana mollusca</name>
    <dbReference type="NCBI Taxonomy" id="85980"/>
    <lineage>
        <taxon>Eukaryota</taxon>
        <taxon>Fungi</taxon>
        <taxon>Dikarya</taxon>
        <taxon>Basidiomycota</taxon>
        <taxon>Agaricomycotina</taxon>
        <taxon>Agaricomycetes</taxon>
        <taxon>Agaricomycetidae</taxon>
        <taxon>Boletales</taxon>
        <taxon>Boletales incertae sedis</taxon>
        <taxon>Leucogyrophana</taxon>
    </lineage>
</organism>
<comment type="caution">
    <text evidence="1">The sequence shown here is derived from an EMBL/GenBank/DDBJ whole genome shotgun (WGS) entry which is preliminary data.</text>
</comment>
<accession>A0ACB8B9E4</accession>
<evidence type="ECO:0000313" key="2">
    <source>
        <dbReference type="Proteomes" id="UP000790709"/>
    </source>
</evidence>
<dbReference type="EMBL" id="MU266522">
    <property type="protein sequence ID" value="KAH7921523.1"/>
    <property type="molecule type" value="Genomic_DNA"/>
</dbReference>
<dbReference type="Proteomes" id="UP000790709">
    <property type="component" value="Unassembled WGS sequence"/>
</dbReference>
<protein>
    <submittedName>
        <fullName evidence="1">Uncharacterized protein</fullName>
    </submittedName>
</protein>
<name>A0ACB8B9E4_9AGAM</name>
<keyword evidence="2" id="KW-1185">Reference proteome</keyword>
<sequence length="127" mass="13701">MDTEPLVNGISGALGGVLRSQTDLKSRARCTGSAVRSAGRVESMHHDWLYDPVRTVAWLTPQASRQAVGCEIGAGRWCISTMMMMVIKLGVGVFTMADLCIGQCLRNIISANEVGSSRAPSMWVMAR</sequence>
<reference evidence="1" key="1">
    <citation type="journal article" date="2021" name="New Phytol.">
        <title>Evolutionary innovations through gain and loss of genes in the ectomycorrhizal Boletales.</title>
        <authorList>
            <person name="Wu G."/>
            <person name="Miyauchi S."/>
            <person name="Morin E."/>
            <person name="Kuo A."/>
            <person name="Drula E."/>
            <person name="Varga T."/>
            <person name="Kohler A."/>
            <person name="Feng B."/>
            <person name="Cao Y."/>
            <person name="Lipzen A."/>
            <person name="Daum C."/>
            <person name="Hundley H."/>
            <person name="Pangilinan J."/>
            <person name="Johnson J."/>
            <person name="Barry K."/>
            <person name="LaButti K."/>
            <person name="Ng V."/>
            <person name="Ahrendt S."/>
            <person name="Min B."/>
            <person name="Choi I.G."/>
            <person name="Park H."/>
            <person name="Plett J.M."/>
            <person name="Magnuson J."/>
            <person name="Spatafora J.W."/>
            <person name="Nagy L.G."/>
            <person name="Henrissat B."/>
            <person name="Grigoriev I.V."/>
            <person name="Yang Z.L."/>
            <person name="Xu J."/>
            <person name="Martin F.M."/>
        </authorList>
    </citation>
    <scope>NUCLEOTIDE SEQUENCE</scope>
    <source>
        <strain evidence="1">KUC20120723A-06</strain>
    </source>
</reference>